<accession>A0ABX7YIF2</accession>
<name>A0ABX7YIF2_9STRE</name>
<sequence length="94" mass="10493">MNKKKTALLAGLMGAGVLAASARFYMKTQEERKKAQALQQVREFFADLGSIATVFIQEAESTKNFLKGGVVMEDGRVFLFENNRGVIAYEEEVR</sequence>
<proteinExistence type="predicted"/>
<dbReference type="Gene3D" id="3.10.450.400">
    <property type="entry name" value="Uncharacterised protein PF15513, DUF4651"/>
    <property type="match status" value="1"/>
</dbReference>
<dbReference type="InterPro" id="IPR028105">
    <property type="entry name" value="DUF4651"/>
</dbReference>
<reference evidence="2 3" key="1">
    <citation type="submission" date="2021-04" db="EMBL/GenBank/DDBJ databases">
        <title>Complete genome sequence of a novel Streptococcus species.</title>
        <authorList>
            <person name="Teng J.L.L."/>
        </authorList>
    </citation>
    <scope>NUCLEOTIDE SEQUENCE [LARGE SCALE GENOMIC DNA]</scope>
    <source>
        <strain evidence="2 3">HKU75</strain>
    </source>
</reference>
<dbReference type="EMBL" id="CP073084">
    <property type="protein sequence ID" value="QUE53465.1"/>
    <property type="molecule type" value="Genomic_DNA"/>
</dbReference>
<keyword evidence="1" id="KW-0732">Signal</keyword>
<gene>
    <name evidence="2" type="ORF">INT76_06170</name>
</gene>
<dbReference type="Pfam" id="PF15513">
    <property type="entry name" value="DUF4651"/>
    <property type="match status" value="1"/>
</dbReference>
<evidence type="ECO:0000313" key="3">
    <source>
        <dbReference type="Proteomes" id="UP000677616"/>
    </source>
</evidence>
<dbReference type="RefSeq" id="WP_212569653.1">
    <property type="nucleotide sequence ID" value="NZ_CP073084.1"/>
</dbReference>
<dbReference type="Proteomes" id="UP000677616">
    <property type="component" value="Chromosome"/>
</dbReference>
<feature type="signal peptide" evidence="1">
    <location>
        <begin position="1"/>
        <end position="19"/>
    </location>
</feature>
<feature type="chain" id="PRO_5047231428" evidence="1">
    <location>
        <begin position="20"/>
        <end position="94"/>
    </location>
</feature>
<protein>
    <submittedName>
        <fullName evidence="2">DUF4651 domain-containing protein</fullName>
    </submittedName>
</protein>
<evidence type="ECO:0000256" key="1">
    <source>
        <dbReference type="SAM" id="SignalP"/>
    </source>
</evidence>
<evidence type="ECO:0000313" key="2">
    <source>
        <dbReference type="EMBL" id="QUE53465.1"/>
    </source>
</evidence>
<keyword evidence="3" id="KW-1185">Reference proteome</keyword>
<organism evidence="2 3">
    <name type="scientific">Streptococcus oriscaviae</name>
    <dbReference type="NCBI Taxonomy" id="2781599"/>
    <lineage>
        <taxon>Bacteria</taxon>
        <taxon>Bacillati</taxon>
        <taxon>Bacillota</taxon>
        <taxon>Bacilli</taxon>
        <taxon>Lactobacillales</taxon>
        <taxon>Streptococcaceae</taxon>
        <taxon>Streptococcus</taxon>
    </lineage>
</organism>